<dbReference type="STRING" id="1742973.COMA2_320002"/>
<accession>A0A0S4LK94</accession>
<sequence length="46" mass="5288">MVLLSLSRIYIRRTNSTNLFEVVESSSTVQVKIIKKADVIAKMELY</sequence>
<dbReference type="Proteomes" id="UP000198736">
    <property type="component" value="Unassembled WGS sequence"/>
</dbReference>
<dbReference type="EMBL" id="CZPZ01000026">
    <property type="protein sequence ID" value="CUS37695.1"/>
    <property type="molecule type" value="Genomic_DNA"/>
</dbReference>
<name>A0A0S4LK94_9BACT</name>
<evidence type="ECO:0000313" key="2">
    <source>
        <dbReference type="Proteomes" id="UP000198736"/>
    </source>
</evidence>
<proteinExistence type="predicted"/>
<keyword evidence="2" id="KW-1185">Reference proteome</keyword>
<organism evidence="1 2">
    <name type="scientific">Candidatus Nitrospira nitrificans</name>
    <dbReference type="NCBI Taxonomy" id="1742973"/>
    <lineage>
        <taxon>Bacteria</taxon>
        <taxon>Pseudomonadati</taxon>
        <taxon>Nitrospirota</taxon>
        <taxon>Nitrospiria</taxon>
        <taxon>Nitrospirales</taxon>
        <taxon>Nitrospiraceae</taxon>
        <taxon>Nitrospira</taxon>
    </lineage>
</organism>
<gene>
    <name evidence="1" type="ORF">COMA2_320002</name>
</gene>
<dbReference type="AlphaFoldDB" id="A0A0S4LK94"/>
<evidence type="ECO:0000313" key="1">
    <source>
        <dbReference type="EMBL" id="CUS37695.1"/>
    </source>
</evidence>
<reference evidence="2" key="1">
    <citation type="submission" date="2015-10" db="EMBL/GenBank/DDBJ databases">
        <authorList>
            <person name="Luecker S."/>
            <person name="Luecker S."/>
        </authorList>
    </citation>
    <scope>NUCLEOTIDE SEQUENCE [LARGE SCALE GENOMIC DNA]</scope>
</reference>
<protein>
    <submittedName>
        <fullName evidence="1">Uncharacterized protein</fullName>
    </submittedName>
</protein>